<accession>A0A0E9Q9B7</accession>
<reference evidence="1" key="1">
    <citation type="submission" date="2014-11" db="EMBL/GenBank/DDBJ databases">
        <authorList>
            <person name="Amaro Gonzalez C."/>
        </authorList>
    </citation>
    <scope>NUCLEOTIDE SEQUENCE</scope>
</reference>
<reference evidence="1" key="2">
    <citation type="journal article" date="2015" name="Fish Shellfish Immunol.">
        <title>Early steps in the European eel (Anguilla anguilla)-Vibrio vulnificus interaction in the gills: Role of the RtxA13 toxin.</title>
        <authorList>
            <person name="Callol A."/>
            <person name="Pajuelo D."/>
            <person name="Ebbesson L."/>
            <person name="Teles M."/>
            <person name="MacKenzie S."/>
            <person name="Amaro C."/>
        </authorList>
    </citation>
    <scope>NUCLEOTIDE SEQUENCE</scope>
</reference>
<name>A0A0E9Q9B7_ANGAN</name>
<protein>
    <submittedName>
        <fullName evidence="1">Uncharacterized protein</fullName>
    </submittedName>
</protein>
<sequence length="36" mass="3895">MYLPTSEVSQTVKMKVQARSAAAYCALGLTRNCTSN</sequence>
<evidence type="ECO:0000313" key="1">
    <source>
        <dbReference type="EMBL" id="JAH13466.1"/>
    </source>
</evidence>
<dbReference type="AlphaFoldDB" id="A0A0E9Q9B7"/>
<dbReference type="EMBL" id="GBXM01095111">
    <property type="protein sequence ID" value="JAH13466.1"/>
    <property type="molecule type" value="Transcribed_RNA"/>
</dbReference>
<organism evidence="1">
    <name type="scientific">Anguilla anguilla</name>
    <name type="common">European freshwater eel</name>
    <name type="synonym">Muraena anguilla</name>
    <dbReference type="NCBI Taxonomy" id="7936"/>
    <lineage>
        <taxon>Eukaryota</taxon>
        <taxon>Metazoa</taxon>
        <taxon>Chordata</taxon>
        <taxon>Craniata</taxon>
        <taxon>Vertebrata</taxon>
        <taxon>Euteleostomi</taxon>
        <taxon>Actinopterygii</taxon>
        <taxon>Neopterygii</taxon>
        <taxon>Teleostei</taxon>
        <taxon>Anguilliformes</taxon>
        <taxon>Anguillidae</taxon>
        <taxon>Anguilla</taxon>
    </lineage>
</organism>
<proteinExistence type="predicted"/>